<keyword evidence="1" id="KW-0805">Transcription regulation</keyword>
<dbReference type="SUPFAM" id="SSF46785">
    <property type="entry name" value="Winged helix' DNA-binding domain"/>
    <property type="match status" value="1"/>
</dbReference>
<evidence type="ECO:0000256" key="1">
    <source>
        <dbReference type="ARBA" id="ARBA00023015"/>
    </source>
</evidence>
<keyword evidence="3" id="KW-0804">Transcription</keyword>
<dbReference type="Proteomes" id="UP000184363">
    <property type="component" value="Unassembled WGS sequence"/>
</dbReference>
<dbReference type="InterPro" id="IPR000835">
    <property type="entry name" value="HTH_MarR-typ"/>
</dbReference>
<dbReference type="Pfam" id="PF01047">
    <property type="entry name" value="MarR"/>
    <property type="match status" value="1"/>
</dbReference>
<evidence type="ECO:0000313" key="7">
    <source>
        <dbReference type="Proteomes" id="UP000184363"/>
    </source>
</evidence>
<reference evidence="6 7" key="1">
    <citation type="submission" date="2016-11" db="EMBL/GenBank/DDBJ databases">
        <authorList>
            <person name="Jaros S."/>
            <person name="Januszkiewicz K."/>
            <person name="Wedrychowicz H."/>
        </authorList>
    </citation>
    <scope>NUCLEOTIDE SEQUENCE [LARGE SCALE GENOMIC DNA]</scope>
    <source>
        <strain evidence="6 7">DSM 43832</strain>
    </source>
</reference>
<evidence type="ECO:0000256" key="2">
    <source>
        <dbReference type="ARBA" id="ARBA00023125"/>
    </source>
</evidence>
<sequence>MWSNVAMGDERTRSGQPEQLPAPEALLSAPGYVARRLHAAYTAAWVRYVDPVLTGPQFAVLTAVDAYPGVEQGSLARAVALDRSTMASIVRRLEERGLITRVVPPEDGRKRLLHLTDEGAATLKDAYRRARELDVLLMEGMDAQSQRDLLTRLNAIAEHWESLVDD</sequence>
<dbReference type="InterPro" id="IPR036390">
    <property type="entry name" value="WH_DNA-bd_sf"/>
</dbReference>
<dbReference type="GO" id="GO:0003700">
    <property type="term" value="F:DNA-binding transcription factor activity"/>
    <property type="evidence" value="ECO:0007669"/>
    <property type="project" value="InterPro"/>
</dbReference>
<dbReference type="PANTHER" id="PTHR33164">
    <property type="entry name" value="TRANSCRIPTIONAL REGULATOR, MARR FAMILY"/>
    <property type="match status" value="1"/>
</dbReference>
<dbReference type="GO" id="GO:0006950">
    <property type="term" value="P:response to stress"/>
    <property type="evidence" value="ECO:0007669"/>
    <property type="project" value="TreeGrafter"/>
</dbReference>
<proteinExistence type="predicted"/>
<keyword evidence="7" id="KW-1185">Reference proteome</keyword>
<feature type="region of interest" description="Disordered" evidence="4">
    <location>
        <begin position="1"/>
        <end position="22"/>
    </location>
</feature>
<evidence type="ECO:0000256" key="4">
    <source>
        <dbReference type="SAM" id="MobiDB-lite"/>
    </source>
</evidence>
<dbReference type="InterPro" id="IPR036388">
    <property type="entry name" value="WH-like_DNA-bd_sf"/>
</dbReference>
<keyword evidence="2" id="KW-0238">DNA-binding</keyword>
<dbReference type="PRINTS" id="PR00598">
    <property type="entry name" value="HTHMARR"/>
</dbReference>
<dbReference type="GO" id="GO:0003677">
    <property type="term" value="F:DNA binding"/>
    <property type="evidence" value="ECO:0007669"/>
    <property type="project" value="UniProtKB-KW"/>
</dbReference>
<evidence type="ECO:0000313" key="6">
    <source>
        <dbReference type="EMBL" id="SHL32717.1"/>
    </source>
</evidence>
<feature type="domain" description="HTH marR-type" evidence="5">
    <location>
        <begin position="23"/>
        <end position="158"/>
    </location>
</feature>
<dbReference type="STRING" id="1848.SAMN05443637_124111"/>
<accession>A0A1M6ZQI3</accession>
<dbReference type="InterPro" id="IPR023187">
    <property type="entry name" value="Tscrpt_reg_MarR-type_CS"/>
</dbReference>
<evidence type="ECO:0000259" key="5">
    <source>
        <dbReference type="PROSITE" id="PS50995"/>
    </source>
</evidence>
<dbReference type="Gene3D" id="1.10.10.10">
    <property type="entry name" value="Winged helix-like DNA-binding domain superfamily/Winged helix DNA-binding domain"/>
    <property type="match status" value="1"/>
</dbReference>
<dbReference type="SMART" id="SM00347">
    <property type="entry name" value="HTH_MARR"/>
    <property type="match status" value="1"/>
</dbReference>
<dbReference type="AlphaFoldDB" id="A0A1M6ZQI3"/>
<dbReference type="PROSITE" id="PS50995">
    <property type="entry name" value="HTH_MARR_2"/>
    <property type="match status" value="1"/>
</dbReference>
<name>A0A1M6ZQI3_PSETH</name>
<organism evidence="6 7">
    <name type="scientific">Pseudonocardia thermophila</name>
    <dbReference type="NCBI Taxonomy" id="1848"/>
    <lineage>
        <taxon>Bacteria</taxon>
        <taxon>Bacillati</taxon>
        <taxon>Actinomycetota</taxon>
        <taxon>Actinomycetes</taxon>
        <taxon>Pseudonocardiales</taxon>
        <taxon>Pseudonocardiaceae</taxon>
        <taxon>Pseudonocardia</taxon>
    </lineage>
</organism>
<dbReference type="EMBL" id="FRAP01000024">
    <property type="protein sequence ID" value="SHL32717.1"/>
    <property type="molecule type" value="Genomic_DNA"/>
</dbReference>
<gene>
    <name evidence="6" type="ORF">SAMN05443637_124111</name>
</gene>
<protein>
    <submittedName>
        <fullName evidence="6">Transcriptional regulator, MarR family</fullName>
    </submittedName>
</protein>
<dbReference type="InterPro" id="IPR039422">
    <property type="entry name" value="MarR/SlyA-like"/>
</dbReference>
<dbReference type="PANTHER" id="PTHR33164:SF95">
    <property type="entry name" value="TRANSCRIPTIONAL REGULATOR"/>
    <property type="match status" value="1"/>
</dbReference>
<evidence type="ECO:0000256" key="3">
    <source>
        <dbReference type="ARBA" id="ARBA00023163"/>
    </source>
</evidence>
<dbReference type="PROSITE" id="PS01117">
    <property type="entry name" value="HTH_MARR_1"/>
    <property type="match status" value="1"/>
</dbReference>